<dbReference type="EMBL" id="CM056819">
    <property type="protein sequence ID" value="KAJ8624768.1"/>
    <property type="molecule type" value="Genomic_DNA"/>
</dbReference>
<gene>
    <name evidence="1" type="ORF">MRB53_033298</name>
</gene>
<protein>
    <submittedName>
        <fullName evidence="1">Uncharacterized protein</fullName>
    </submittedName>
</protein>
<proteinExistence type="predicted"/>
<name>A0ACC2KUH8_PERAE</name>
<evidence type="ECO:0000313" key="1">
    <source>
        <dbReference type="EMBL" id="KAJ8624768.1"/>
    </source>
</evidence>
<evidence type="ECO:0000313" key="2">
    <source>
        <dbReference type="Proteomes" id="UP001234297"/>
    </source>
</evidence>
<reference evidence="1 2" key="1">
    <citation type="journal article" date="2022" name="Hortic Res">
        <title>A haplotype resolved chromosomal level avocado genome allows analysis of novel avocado genes.</title>
        <authorList>
            <person name="Nath O."/>
            <person name="Fletcher S.J."/>
            <person name="Hayward A."/>
            <person name="Shaw L.M."/>
            <person name="Masouleh A.K."/>
            <person name="Furtado A."/>
            <person name="Henry R.J."/>
            <person name="Mitter N."/>
        </authorList>
    </citation>
    <scope>NUCLEOTIDE SEQUENCE [LARGE SCALE GENOMIC DNA]</scope>
    <source>
        <strain evidence="2">cv. Hass</strain>
    </source>
</reference>
<keyword evidence="2" id="KW-1185">Reference proteome</keyword>
<dbReference type="Proteomes" id="UP001234297">
    <property type="component" value="Chromosome 11"/>
</dbReference>
<organism evidence="1 2">
    <name type="scientific">Persea americana</name>
    <name type="common">Avocado</name>
    <dbReference type="NCBI Taxonomy" id="3435"/>
    <lineage>
        <taxon>Eukaryota</taxon>
        <taxon>Viridiplantae</taxon>
        <taxon>Streptophyta</taxon>
        <taxon>Embryophyta</taxon>
        <taxon>Tracheophyta</taxon>
        <taxon>Spermatophyta</taxon>
        <taxon>Magnoliopsida</taxon>
        <taxon>Magnoliidae</taxon>
        <taxon>Laurales</taxon>
        <taxon>Lauraceae</taxon>
        <taxon>Persea</taxon>
    </lineage>
</organism>
<sequence>MATVSDSSSALEGFNRPRPRRSLSSRNQPSSLPSSSSPWSQIIRSSSDSDAIPAAIQIPPLLESNHNKGDCSYLEGDAIENCDGNGNAGGGMKKQAWNKPSNEVVEVGNVMGASSWPPLSESARASPKSLSSDSLKALGEGSVAASASTPSSSSQGPVIPSSPKDSNSNNTNHNSSPKSPSQKPANRRGGHTNHGGFRSPPSMENTQSSLERPDFSPRDFTQKNNNWEIGSQGGFGFHQPHAGSDHRRSSFRRGNGGGHQARGGGGGGGGDGSYQNSYGSRRSNQDRSNFEWNPHQNFSGRDIHMRHQRPGSRGFVRQAPPAPPPFISPLPVRAYAAPMGFPDMRSPLYYVPAPPHESIGGVVPYVTHAAPPGVFMSAPDAGLRTMLVKQIDYYFSSENLCKDVFLRQNMDEQGWVPISLIASFNRVKQLTVYFPAIVEAVRSSTVVEVQGDKIRKRNDWMNWLLPPPNLYSAVMSSPQSPNYDALDFQFVRSTSNQVGLVTVGGASWMFISITSEYRQFGSRICRNYRSKMVPYGKRLGRDAVVPGIVYASY</sequence>
<accession>A0ACC2KUH8</accession>
<comment type="caution">
    <text evidence="1">The sequence shown here is derived from an EMBL/GenBank/DDBJ whole genome shotgun (WGS) entry which is preliminary data.</text>
</comment>